<comment type="caution">
    <text evidence="2">The sequence shown here is derived from an EMBL/GenBank/DDBJ whole genome shotgun (WGS) entry which is preliminary data.</text>
</comment>
<dbReference type="RefSeq" id="WP_307322816.1">
    <property type="nucleotide sequence ID" value="NZ_JAUSUG010000003.1"/>
</dbReference>
<protein>
    <submittedName>
        <fullName evidence="2">Uncharacterized protein</fullName>
    </submittedName>
</protein>
<sequence length="201" mass="24081">MPSLLDLLTVVSVLTINWDEIIELRTLMRDMLFEYWLRESLFSFNWWFLLVSTIIFFIIWLIVLDKKRIIEISVVGLFIGTIAFVLDTVGVTLVLWSYPYKIIPIVPPILEIHKFHLPIVYMINYQFLNKWKSYLLGTTISAFIFSFIFEPLTVWLGIYEIYHWKYIYSFPIYIAMGVLVRWGMIKVKEMEKKNKKTLPYN</sequence>
<dbReference type="EMBL" id="JAUSUG010000003">
    <property type="protein sequence ID" value="MDQ0253749.1"/>
    <property type="molecule type" value="Genomic_DNA"/>
</dbReference>
<dbReference type="NCBIfam" id="NF041644">
    <property type="entry name" value="CBO0543_fam"/>
    <property type="match status" value="1"/>
</dbReference>
<feature type="transmembrane region" description="Helical" evidence="1">
    <location>
        <begin position="102"/>
        <end position="123"/>
    </location>
</feature>
<dbReference type="InterPro" id="IPR048147">
    <property type="entry name" value="CBO0543-like"/>
</dbReference>
<evidence type="ECO:0000256" key="1">
    <source>
        <dbReference type="SAM" id="Phobius"/>
    </source>
</evidence>
<feature type="transmembrane region" description="Helical" evidence="1">
    <location>
        <begin position="164"/>
        <end position="184"/>
    </location>
</feature>
<organism evidence="2 3">
    <name type="scientific">Evansella vedderi</name>
    <dbReference type="NCBI Taxonomy" id="38282"/>
    <lineage>
        <taxon>Bacteria</taxon>
        <taxon>Bacillati</taxon>
        <taxon>Bacillota</taxon>
        <taxon>Bacilli</taxon>
        <taxon>Bacillales</taxon>
        <taxon>Bacillaceae</taxon>
        <taxon>Evansella</taxon>
    </lineage>
</organism>
<reference evidence="2 3" key="1">
    <citation type="submission" date="2023-07" db="EMBL/GenBank/DDBJ databases">
        <title>Genomic Encyclopedia of Type Strains, Phase IV (KMG-IV): sequencing the most valuable type-strain genomes for metagenomic binning, comparative biology and taxonomic classification.</title>
        <authorList>
            <person name="Goeker M."/>
        </authorList>
    </citation>
    <scope>NUCLEOTIDE SEQUENCE [LARGE SCALE GENOMIC DNA]</scope>
    <source>
        <strain evidence="2 3">DSM 9768</strain>
    </source>
</reference>
<feature type="transmembrane region" description="Helical" evidence="1">
    <location>
        <begin position="75"/>
        <end position="96"/>
    </location>
</feature>
<dbReference type="Proteomes" id="UP001230005">
    <property type="component" value="Unassembled WGS sequence"/>
</dbReference>
<keyword evidence="3" id="KW-1185">Reference proteome</keyword>
<proteinExistence type="predicted"/>
<feature type="transmembrane region" description="Helical" evidence="1">
    <location>
        <begin position="44"/>
        <end position="63"/>
    </location>
</feature>
<keyword evidence="1" id="KW-0812">Transmembrane</keyword>
<feature type="transmembrane region" description="Helical" evidence="1">
    <location>
        <begin position="135"/>
        <end position="158"/>
    </location>
</feature>
<evidence type="ECO:0000313" key="2">
    <source>
        <dbReference type="EMBL" id="MDQ0253749.1"/>
    </source>
</evidence>
<gene>
    <name evidence="2" type="ORF">J2S74_001121</name>
</gene>
<keyword evidence="1" id="KW-1133">Transmembrane helix</keyword>
<evidence type="ECO:0000313" key="3">
    <source>
        <dbReference type="Proteomes" id="UP001230005"/>
    </source>
</evidence>
<keyword evidence="1" id="KW-0472">Membrane</keyword>
<name>A0ABT9ZSA1_9BACI</name>
<accession>A0ABT9ZSA1</accession>